<proteinExistence type="predicted"/>
<dbReference type="Proteomes" id="UP000013085">
    <property type="component" value="Unassembled WGS sequence"/>
</dbReference>
<dbReference type="PATRIC" id="fig|999408.3.peg.2835"/>
<organism evidence="1 2">
    <name type="scientific">[Clostridium] clostridioforme 90A8</name>
    <dbReference type="NCBI Taxonomy" id="999408"/>
    <lineage>
        <taxon>Bacteria</taxon>
        <taxon>Bacillati</taxon>
        <taxon>Bacillota</taxon>
        <taxon>Clostridia</taxon>
        <taxon>Lachnospirales</taxon>
        <taxon>Lachnospiraceae</taxon>
        <taxon>Enterocloster</taxon>
    </lineage>
</organism>
<dbReference type="EMBL" id="AGYR01000029">
    <property type="protein sequence ID" value="ENZ13726.1"/>
    <property type="molecule type" value="Genomic_DNA"/>
</dbReference>
<protein>
    <submittedName>
        <fullName evidence="1">Uncharacterized protein</fullName>
    </submittedName>
</protein>
<name>A0A0E2HAZ0_9FIRM</name>
<evidence type="ECO:0000313" key="2">
    <source>
        <dbReference type="Proteomes" id="UP000013085"/>
    </source>
</evidence>
<reference evidence="1 2" key="1">
    <citation type="submission" date="2013-01" db="EMBL/GenBank/DDBJ databases">
        <title>The Genome Sequence of Clostridium clostridioforme 90A8.</title>
        <authorList>
            <consortium name="The Broad Institute Genome Sequencing Platform"/>
            <person name="Earl A."/>
            <person name="Ward D."/>
            <person name="Feldgarden M."/>
            <person name="Gevers D."/>
            <person name="Courvalin P."/>
            <person name="Lambert T."/>
            <person name="Walker B."/>
            <person name="Young S.K."/>
            <person name="Zeng Q."/>
            <person name="Gargeya S."/>
            <person name="Fitzgerald M."/>
            <person name="Haas B."/>
            <person name="Abouelleil A."/>
            <person name="Alvarado L."/>
            <person name="Arachchi H.M."/>
            <person name="Berlin A.M."/>
            <person name="Chapman S.B."/>
            <person name="Dewar J."/>
            <person name="Goldberg J."/>
            <person name="Griggs A."/>
            <person name="Gujja S."/>
            <person name="Hansen M."/>
            <person name="Howarth C."/>
            <person name="Imamovic A."/>
            <person name="Larimer J."/>
            <person name="McCowan C."/>
            <person name="Murphy C."/>
            <person name="Neiman D."/>
            <person name="Pearson M."/>
            <person name="Priest M."/>
            <person name="Roberts A."/>
            <person name="Saif S."/>
            <person name="Shea T."/>
            <person name="Sisk P."/>
            <person name="Sykes S."/>
            <person name="Wortman J."/>
            <person name="Nusbaum C."/>
            <person name="Birren B."/>
        </authorList>
    </citation>
    <scope>NUCLEOTIDE SEQUENCE [LARGE SCALE GENOMIC DNA]</scope>
    <source>
        <strain evidence="1 2">90A8</strain>
    </source>
</reference>
<dbReference type="HOGENOM" id="CLU_1966721_0_0_9"/>
<evidence type="ECO:0000313" key="1">
    <source>
        <dbReference type="EMBL" id="ENZ13726.1"/>
    </source>
</evidence>
<sequence>MQGIHVRDGSYKIIKAAEDFRDNLTGYTDFREFLREYSRSCIRPEFRNKMERLAEYGYIGERILITGRNIDARQEVKLRESVRDCLEKISVFGSRPQARTIPVIALTAPAFAGDAAKAGDIIHLHFR</sequence>
<dbReference type="AlphaFoldDB" id="A0A0E2HAZ0"/>
<accession>A0A0E2HAZ0</accession>
<dbReference type="RefSeq" id="WP_002595906.1">
    <property type="nucleotide sequence ID" value="NZ_KB851021.1"/>
</dbReference>
<gene>
    <name evidence="1" type="ORF">HMPREF1090_02621</name>
</gene>
<comment type="caution">
    <text evidence="1">The sequence shown here is derived from an EMBL/GenBank/DDBJ whole genome shotgun (WGS) entry which is preliminary data.</text>
</comment>